<feature type="transmembrane region" description="Helical" evidence="2">
    <location>
        <begin position="899"/>
        <end position="916"/>
    </location>
</feature>
<dbReference type="CDD" id="cd17352">
    <property type="entry name" value="MFS_MCT_SLC16"/>
    <property type="match status" value="1"/>
</dbReference>
<keyword evidence="2" id="KW-1133">Transmembrane helix</keyword>
<sequence length="1341" mass="152539">MNQLSGKHVNVVLSVEVGRGMDFLKNDVYVTGNFCNRILESDKVPASERPQFNTELVWEVEKKELRKVRSANQPLRVECVTTDHANRRERVGFALLSLRSAHIIPLKNANVDVTSKWYKLIGCQADKKQCHPELYLSLAVRDHLLSEAEASSSVEQMPYISEEEVSIDTETLSSPFPVTYLDDGYIQIGSEEHASSTFVLNLLVEEVVNLDTLLPEILVFQQNKERYYLSFKILGVSIKTKPFRKELHNSILLNEKIVVKLLSDQDTLEEFFKTQTITVSFCCGQDKLGITTVELGDVVHIKESKCFFKFPSENGIVPYGCSDKSPFISIQTWLEQNSVEQLQIEKVEEKPKIKLVVSNIPKLPSCGGDETSGSYILDKLEKTDTKALSDAEIPNKEDVIKPMVTKSVGTIIKNIPLSPKSTDPFATYKKYVLELSLRSLVWKKSPKTTKIIFKFLHPKASSYITIFTEVSDAVGELNELNLLNMRVVYISTEDKAENLLNAWPPKLILTDEKEKCLNEEYEFSAMLSTNLCTEKDVVLKTARTLEPLAKLSVVLTWNEFFLHENDADSNSLVLHPAVLDEIISAKEINDIEKWKMKEKDRFDEELERIKEKELKKLQSEWEQKRSNMEEQLTRSVNKCKKLQENLQNKVNSLKTEKSLIKKRTKDVNIYEEIFNENWKKYCIENSKEVIELLSKTQRDNEHLKEIINEQRNKINAIEKSTLTKNQTANLLQELKVLEEKFEDVQTAKMYFKEQWQKACDEIHDMKTEDINNMKNLIQHNKEELSQLSLDKFANENYSPSSSYKLNIVLAWMGALCLCVSFFTSPIIVAVCRRKSARLAAFLGGLVISLACLFTSFAVQFHQALLSYGLVLGIGAGVVRETSTLVLGHYFKRRREFVEMVAQTGTGVGIALFSVLYKEAIGKLGWRLGLQAITGLLALAFFLPIVYRSANLYHPQRRAITHLKNQRKKMKEKKTHTKVPKPPMFDFSPLKSRGLRVLMMACAFAALGVYAPIFYLIYQGYREGLEDSGLVVLQTFMGFASALGCVGFGLVIVKPSTQCLISRQYLCQAAMVGIGISLLALSAVQGYHGYVLFVWLYGICLGGFTYSLKMFTLERVKGRHFTKAWSFVQGAKSIPVLLGIPITGYINQTYPKAGYYFSFVTTIIGASLMFLVGTRKEHNPMLAGNASNCNLNNCTIANLNLNDCVCPLGAYNHSSYNPVYTPELPPYPFYRQGSNHYERIFANYGDQFDKTNFQRHSYRHKMEHPSHCLPKSLSYAANIDRSPYQHPKSMCNQEYVRCTLPRSHKAALRPSKSVPEGLARWDYCRRPIVRNIQVIEQITTSV</sequence>
<comment type="caution">
    <text evidence="4">The sequence shown here is derived from an EMBL/GenBank/DDBJ whole genome shotgun (WGS) entry which is preliminary data.</text>
</comment>
<feature type="transmembrane region" description="Helical" evidence="2">
    <location>
        <begin position="1064"/>
        <end position="1083"/>
    </location>
</feature>
<dbReference type="InterPro" id="IPR035892">
    <property type="entry name" value="C2_domain_sf"/>
</dbReference>
<keyword evidence="1" id="KW-0175">Coiled coil</keyword>
<dbReference type="PANTHER" id="PTHR11360:SF93">
    <property type="entry name" value="MONOCARBOXYLATE TRANSPORTER 7-LIKE PROTEIN"/>
    <property type="match status" value="1"/>
</dbReference>
<dbReference type="PROSITE" id="PS50004">
    <property type="entry name" value="C2"/>
    <property type="match status" value="1"/>
</dbReference>
<dbReference type="SUPFAM" id="SSF103473">
    <property type="entry name" value="MFS general substrate transporter"/>
    <property type="match status" value="1"/>
</dbReference>
<dbReference type="InterPro" id="IPR011701">
    <property type="entry name" value="MFS"/>
</dbReference>
<feature type="transmembrane region" description="Helical" evidence="2">
    <location>
        <begin position="864"/>
        <end position="887"/>
    </location>
</feature>
<feature type="coiled-coil region" evidence="1">
    <location>
        <begin position="611"/>
        <end position="663"/>
    </location>
</feature>
<feature type="domain" description="C2" evidence="3">
    <location>
        <begin position="1"/>
        <end position="118"/>
    </location>
</feature>
<feature type="transmembrane region" description="Helical" evidence="2">
    <location>
        <begin position="928"/>
        <end position="946"/>
    </location>
</feature>
<feature type="transmembrane region" description="Helical" evidence="2">
    <location>
        <begin position="996"/>
        <end position="1017"/>
    </location>
</feature>
<keyword evidence="2" id="KW-0812">Transmembrane</keyword>
<dbReference type="Proteomes" id="UP001159042">
    <property type="component" value="Unassembled WGS sequence"/>
</dbReference>
<dbReference type="InterPro" id="IPR022136">
    <property type="entry name" value="DUF3668"/>
</dbReference>
<feature type="transmembrane region" description="Helical" evidence="2">
    <location>
        <begin position="1089"/>
        <end position="1111"/>
    </location>
</feature>
<dbReference type="InterPro" id="IPR050327">
    <property type="entry name" value="Proton-linked_MCT"/>
</dbReference>
<dbReference type="InterPro" id="IPR000008">
    <property type="entry name" value="C2_dom"/>
</dbReference>
<feature type="transmembrane region" description="Helical" evidence="2">
    <location>
        <begin position="1029"/>
        <end position="1052"/>
    </location>
</feature>
<feature type="transmembrane region" description="Helical" evidence="2">
    <location>
        <begin position="838"/>
        <end position="858"/>
    </location>
</feature>
<feature type="coiled-coil region" evidence="1">
    <location>
        <begin position="693"/>
        <end position="790"/>
    </location>
</feature>
<feature type="transmembrane region" description="Helical" evidence="2">
    <location>
        <begin position="808"/>
        <end position="831"/>
    </location>
</feature>
<proteinExistence type="predicted"/>
<organism evidence="4 5">
    <name type="scientific">Exocentrus adspersus</name>
    <dbReference type="NCBI Taxonomy" id="1586481"/>
    <lineage>
        <taxon>Eukaryota</taxon>
        <taxon>Metazoa</taxon>
        <taxon>Ecdysozoa</taxon>
        <taxon>Arthropoda</taxon>
        <taxon>Hexapoda</taxon>
        <taxon>Insecta</taxon>
        <taxon>Pterygota</taxon>
        <taxon>Neoptera</taxon>
        <taxon>Endopterygota</taxon>
        <taxon>Coleoptera</taxon>
        <taxon>Polyphaga</taxon>
        <taxon>Cucujiformia</taxon>
        <taxon>Chrysomeloidea</taxon>
        <taxon>Cerambycidae</taxon>
        <taxon>Lamiinae</taxon>
        <taxon>Acanthocinini</taxon>
        <taxon>Exocentrus</taxon>
    </lineage>
</organism>
<evidence type="ECO:0000256" key="2">
    <source>
        <dbReference type="SAM" id="Phobius"/>
    </source>
</evidence>
<gene>
    <name evidence="4" type="ORF">NQ315_000442</name>
</gene>
<keyword evidence="5" id="KW-1185">Reference proteome</keyword>
<dbReference type="PANTHER" id="PTHR11360">
    <property type="entry name" value="MONOCARBOXYLATE TRANSPORTER"/>
    <property type="match status" value="1"/>
</dbReference>
<dbReference type="GO" id="GO:0022857">
    <property type="term" value="F:transmembrane transporter activity"/>
    <property type="evidence" value="ECO:0007669"/>
    <property type="project" value="InterPro"/>
</dbReference>
<evidence type="ECO:0000313" key="4">
    <source>
        <dbReference type="EMBL" id="KAJ8915189.1"/>
    </source>
</evidence>
<feature type="transmembrane region" description="Helical" evidence="2">
    <location>
        <begin position="1152"/>
        <end position="1171"/>
    </location>
</feature>
<keyword evidence="2" id="KW-0472">Membrane</keyword>
<dbReference type="InterPro" id="IPR036259">
    <property type="entry name" value="MFS_trans_sf"/>
</dbReference>
<evidence type="ECO:0000259" key="3">
    <source>
        <dbReference type="PROSITE" id="PS50004"/>
    </source>
</evidence>
<protein>
    <recommendedName>
        <fullName evidence="3">C2 domain-containing protein</fullName>
    </recommendedName>
</protein>
<name>A0AAV8VM29_9CUCU</name>
<dbReference type="Pfam" id="PF12416">
    <property type="entry name" value="DUF3668"/>
    <property type="match status" value="1"/>
</dbReference>
<evidence type="ECO:0000256" key="1">
    <source>
        <dbReference type="SAM" id="Coils"/>
    </source>
</evidence>
<evidence type="ECO:0000313" key="5">
    <source>
        <dbReference type="Proteomes" id="UP001159042"/>
    </source>
</evidence>
<accession>A0AAV8VM29</accession>
<dbReference type="EMBL" id="JANEYG010000057">
    <property type="protein sequence ID" value="KAJ8915189.1"/>
    <property type="molecule type" value="Genomic_DNA"/>
</dbReference>
<dbReference type="Gene3D" id="1.20.1250.20">
    <property type="entry name" value="MFS general substrate transporter like domains"/>
    <property type="match status" value="1"/>
</dbReference>
<dbReference type="Pfam" id="PF07690">
    <property type="entry name" value="MFS_1"/>
    <property type="match status" value="1"/>
</dbReference>
<reference evidence="4 5" key="1">
    <citation type="journal article" date="2023" name="Insect Mol. Biol.">
        <title>Genome sequencing provides insights into the evolution of gene families encoding plant cell wall-degrading enzymes in longhorned beetles.</title>
        <authorList>
            <person name="Shin N.R."/>
            <person name="Okamura Y."/>
            <person name="Kirsch R."/>
            <person name="Pauchet Y."/>
        </authorList>
    </citation>
    <scope>NUCLEOTIDE SEQUENCE [LARGE SCALE GENOMIC DNA]</scope>
    <source>
        <strain evidence="4">EAD_L_NR</strain>
    </source>
</reference>
<dbReference type="SUPFAM" id="SSF49562">
    <property type="entry name" value="C2 domain (Calcium/lipid-binding domain, CaLB)"/>
    <property type="match status" value="1"/>
</dbReference>
<dbReference type="Gene3D" id="2.60.40.150">
    <property type="entry name" value="C2 domain"/>
    <property type="match status" value="1"/>
</dbReference>